<name>A0ABV8CNP5_9GAMM</name>
<dbReference type="Pfam" id="PF04024">
    <property type="entry name" value="PspC"/>
    <property type="match status" value="1"/>
</dbReference>
<evidence type="ECO:0000256" key="6">
    <source>
        <dbReference type="SAM" id="Phobius"/>
    </source>
</evidence>
<keyword evidence="2" id="KW-1003">Cell membrane</keyword>
<keyword evidence="9" id="KW-1185">Reference proteome</keyword>
<dbReference type="NCBIfam" id="TIGR02978">
    <property type="entry name" value="phageshock_pspC"/>
    <property type="match status" value="1"/>
</dbReference>
<feature type="domain" description="Phage shock protein PspC N-terminal" evidence="7">
    <location>
        <begin position="4"/>
        <end position="60"/>
    </location>
</feature>
<dbReference type="PANTHER" id="PTHR33885:SF3">
    <property type="entry name" value="PHAGE SHOCK PROTEIN C"/>
    <property type="match status" value="1"/>
</dbReference>
<evidence type="ECO:0000256" key="4">
    <source>
        <dbReference type="ARBA" id="ARBA00022989"/>
    </source>
</evidence>
<protein>
    <submittedName>
        <fullName evidence="8">Envelope stress response membrane protein PspC</fullName>
    </submittedName>
</protein>
<dbReference type="EMBL" id="JBHSAF010000014">
    <property type="protein sequence ID" value="MFC3913837.1"/>
    <property type="molecule type" value="Genomic_DNA"/>
</dbReference>
<dbReference type="PANTHER" id="PTHR33885">
    <property type="entry name" value="PHAGE SHOCK PROTEIN C"/>
    <property type="match status" value="1"/>
</dbReference>
<proteinExistence type="predicted"/>
<evidence type="ECO:0000256" key="1">
    <source>
        <dbReference type="ARBA" id="ARBA00004162"/>
    </source>
</evidence>
<evidence type="ECO:0000256" key="3">
    <source>
        <dbReference type="ARBA" id="ARBA00022692"/>
    </source>
</evidence>
<reference evidence="9" key="1">
    <citation type="journal article" date="2019" name="Int. J. Syst. Evol. Microbiol.">
        <title>The Global Catalogue of Microorganisms (GCM) 10K type strain sequencing project: providing services to taxonomists for standard genome sequencing and annotation.</title>
        <authorList>
            <consortium name="The Broad Institute Genomics Platform"/>
            <consortium name="The Broad Institute Genome Sequencing Center for Infectious Disease"/>
            <person name="Wu L."/>
            <person name="Ma J."/>
        </authorList>
    </citation>
    <scope>NUCLEOTIDE SEQUENCE [LARGE SCALE GENOMIC DNA]</scope>
    <source>
        <strain evidence="9">CCUG 54939</strain>
    </source>
</reference>
<keyword evidence="4 6" id="KW-1133">Transmembrane helix</keyword>
<evidence type="ECO:0000256" key="5">
    <source>
        <dbReference type="ARBA" id="ARBA00023136"/>
    </source>
</evidence>
<comment type="caution">
    <text evidence="8">The sequence shown here is derived from an EMBL/GenBank/DDBJ whole genome shotgun (WGS) entry which is preliminary data.</text>
</comment>
<dbReference type="InterPro" id="IPR014320">
    <property type="entry name" value="Phageshock_PspC"/>
</dbReference>
<evidence type="ECO:0000313" key="8">
    <source>
        <dbReference type="EMBL" id="MFC3913837.1"/>
    </source>
</evidence>
<dbReference type="Proteomes" id="UP001595692">
    <property type="component" value="Unassembled WGS sequence"/>
</dbReference>
<dbReference type="InterPro" id="IPR052027">
    <property type="entry name" value="PspC"/>
</dbReference>
<organism evidence="8 9">
    <name type="scientific">Pseudaeromonas sharmana</name>
    <dbReference type="NCBI Taxonomy" id="328412"/>
    <lineage>
        <taxon>Bacteria</taxon>
        <taxon>Pseudomonadati</taxon>
        <taxon>Pseudomonadota</taxon>
        <taxon>Gammaproteobacteria</taxon>
        <taxon>Aeromonadales</taxon>
        <taxon>Aeromonadaceae</taxon>
        <taxon>Pseudaeromonas</taxon>
    </lineage>
</organism>
<dbReference type="InterPro" id="IPR007168">
    <property type="entry name" value="Phageshock_PspC_N"/>
</dbReference>
<sequence length="123" mass="13700">MSQRMYRDPSRGALAGVCTGLADYFGVEVWVIRLGVATGLIFATLLTVLLYLIAWGMLPKRDELAGAEPLPTMKQHGWQKGVSPAQALTLASERLAELELRVQRIERCVTSKAYRIRRDLKGL</sequence>
<evidence type="ECO:0000313" key="9">
    <source>
        <dbReference type="Proteomes" id="UP001595692"/>
    </source>
</evidence>
<keyword evidence="5 6" id="KW-0472">Membrane</keyword>
<comment type="subcellular location">
    <subcellularLocation>
        <location evidence="1">Cell membrane</location>
        <topology evidence="1">Single-pass membrane protein</topology>
    </subcellularLocation>
</comment>
<gene>
    <name evidence="8" type="primary">pspC</name>
    <name evidence="8" type="ORF">ACFOSS_10210</name>
</gene>
<dbReference type="RefSeq" id="WP_377152251.1">
    <property type="nucleotide sequence ID" value="NZ_JBHSAF010000014.1"/>
</dbReference>
<evidence type="ECO:0000259" key="7">
    <source>
        <dbReference type="Pfam" id="PF04024"/>
    </source>
</evidence>
<feature type="transmembrane region" description="Helical" evidence="6">
    <location>
        <begin position="12"/>
        <end position="32"/>
    </location>
</feature>
<accession>A0ABV8CNP5</accession>
<evidence type="ECO:0000256" key="2">
    <source>
        <dbReference type="ARBA" id="ARBA00022475"/>
    </source>
</evidence>
<keyword evidence="3 6" id="KW-0812">Transmembrane</keyword>
<feature type="transmembrane region" description="Helical" evidence="6">
    <location>
        <begin position="38"/>
        <end position="58"/>
    </location>
</feature>